<dbReference type="GO" id="GO:0005886">
    <property type="term" value="C:plasma membrane"/>
    <property type="evidence" value="ECO:0007669"/>
    <property type="project" value="TreeGrafter"/>
</dbReference>
<dbReference type="InterPro" id="IPR050357">
    <property type="entry name" value="Arrestin_domain-protein"/>
</dbReference>
<evidence type="ECO:0000259" key="2">
    <source>
        <dbReference type="SMART" id="SM01017"/>
    </source>
</evidence>
<sequence length="595" mass="65141">MNILQRSSSSLSLFDIRLYSADHDVIIVRGTPDESAGVLLKGAVVLSLLESVSVKRISLRLYGTIRMNWQETVQSSRGLSQRTNRYEKVIYEHTWNFLDWDGNRNTSHTIGQGNYEYPFEVILPGSISESVEGLEGGSVIYKMKAIVERGRFANNLIKKKHIRVVRTLGPEALELSQTMSIENVWPNKVDYSISIPSKAVPIGSATPVHLLLQPLLKGLRLGQIVIVLKEYYTLHIPHGPGHASVRTVSQVTLPAPEVGEDEIPGDIWDIRDFFQIPPNLTKCTQDCDIPGFIEVRHKLKFAVSLRNPDGHVSELRASLPIALFISPNVPVNDGGEEIRLQPLNDDSESTAPPRYDDHIYDRLWEDISLSGSNTPITSGANTPHIRSRRNSGENSEALGFTALDQQRAQLQAGLSALAMNQANSQSTDSYFPSRQSGSVTPLGAMTPLTNIHDDGTVGFVGLDQATNWHLSRGTSPMESPVMGTMTPAGSDDGRLELDLSALSKVPSYTTAIRTPVPEDSPVGLPSYDDEEFRSASGPTSARSSGPPSRAASPQPAANITRSASAVQLSSHGTRSRAHFFDDAARRLKLLQERSK</sequence>
<organism evidence="3 4">
    <name type="scientific">Lipomyces starkeyi NRRL Y-11557</name>
    <dbReference type="NCBI Taxonomy" id="675824"/>
    <lineage>
        <taxon>Eukaryota</taxon>
        <taxon>Fungi</taxon>
        <taxon>Dikarya</taxon>
        <taxon>Ascomycota</taxon>
        <taxon>Saccharomycotina</taxon>
        <taxon>Lipomycetes</taxon>
        <taxon>Lipomycetales</taxon>
        <taxon>Lipomycetaceae</taxon>
        <taxon>Lipomyces</taxon>
    </lineage>
</organism>
<gene>
    <name evidence="3" type="ORF">LIPSTDRAFT_68377</name>
</gene>
<proteinExistence type="predicted"/>
<dbReference type="GO" id="GO:0031625">
    <property type="term" value="F:ubiquitin protein ligase binding"/>
    <property type="evidence" value="ECO:0007669"/>
    <property type="project" value="TreeGrafter"/>
</dbReference>
<dbReference type="SMART" id="SM01017">
    <property type="entry name" value="Arrestin_C"/>
    <property type="match status" value="1"/>
</dbReference>
<dbReference type="GO" id="GO:0030674">
    <property type="term" value="F:protein-macromolecule adaptor activity"/>
    <property type="evidence" value="ECO:0007669"/>
    <property type="project" value="TreeGrafter"/>
</dbReference>
<dbReference type="GO" id="GO:0070086">
    <property type="term" value="P:ubiquitin-dependent endocytosis"/>
    <property type="evidence" value="ECO:0007669"/>
    <property type="project" value="TreeGrafter"/>
</dbReference>
<dbReference type="InterPro" id="IPR011021">
    <property type="entry name" value="Arrestin-like_N"/>
</dbReference>
<dbReference type="InterPro" id="IPR014756">
    <property type="entry name" value="Ig_E-set"/>
</dbReference>
<protein>
    <recommendedName>
        <fullName evidence="2">Arrestin C-terminal-like domain-containing protein</fullName>
    </recommendedName>
</protein>
<feature type="region of interest" description="Disordered" evidence="1">
    <location>
        <begin position="373"/>
        <end position="393"/>
    </location>
</feature>
<dbReference type="Pfam" id="PF00339">
    <property type="entry name" value="Arrestin_N"/>
    <property type="match status" value="1"/>
</dbReference>
<dbReference type="GO" id="GO:0005829">
    <property type="term" value="C:cytosol"/>
    <property type="evidence" value="ECO:0007669"/>
    <property type="project" value="TreeGrafter"/>
</dbReference>
<accession>A0A1E3QDP0</accession>
<dbReference type="Pfam" id="PF02752">
    <property type="entry name" value="Arrestin_C"/>
    <property type="match status" value="1"/>
</dbReference>
<dbReference type="Proteomes" id="UP000094385">
    <property type="component" value="Unassembled WGS sequence"/>
</dbReference>
<name>A0A1E3QDP0_LIPST</name>
<dbReference type="STRING" id="675824.A0A1E3QDP0"/>
<dbReference type="PANTHER" id="PTHR11188:SF17">
    <property type="entry name" value="FI21816P1"/>
    <property type="match status" value="1"/>
</dbReference>
<feature type="compositionally biased region" description="Polar residues" evidence="1">
    <location>
        <begin position="559"/>
        <end position="572"/>
    </location>
</feature>
<reference evidence="3 4" key="1">
    <citation type="journal article" date="2016" name="Proc. Natl. Acad. Sci. U.S.A.">
        <title>Comparative genomics of biotechnologically important yeasts.</title>
        <authorList>
            <person name="Riley R."/>
            <person name="Haridas S."/>
            <person name="Wolfe K.H."/>
            <person name="Lopes M.R."/>
            <person name="Hittinger C.T."/>
            <person name="Goeker M."/>
            <person name="Salamov A.A."/>
            <person name="Wisecaver J.H."/>
            <person name="Long T.M."/>
            <person name="Calvey C.H."/>
            <person name="Aerts A.L."/>
            <person name="Barry K.W."/>
            <person name="Choi C."/>
            <person name="Clum A."/>
            <person name="Coughlan A.Y."/>
            <person name="Deshpande S."/>
            <person name="Douglass A.P."/>
            <person name="Hanson S.J."/>
            <person name="Klenk H.-P."/>
            <person name="LaButti K.M."/>
            <person name="Lapidus A."/>
            <person name="Lindquist E.A."/>
            <person name="Lipzen A.M."/>
            <person name="Meier-Kolthoff J.P."/>
            <person name="Ohm R.A."/>
            <person name="Otillar R.P."/>
            <person name="Pangilinan J.L."/>
            <person name="Peng Y."/>
            <person name="Rokas A."/>
            <person name="Rosa C.A."/>
            <person name="Scheuner C."/>
            <person name="Sibirny A.A."/>
            <person name="Slot J.C."/>
            <person name="Stielow J.B."/>
            <person name="Sun H."/>
            <person name="Kurtzman C.P."/>
            <person name="Blackwell M."/>
            <person name="Grigoriev I.V."/>
            <person name="Jeffries T.W."/>
        </authorList>
    </citation>
    <scope>NUCLEOTIDE SEQUENCE [LARGE SCALE GENOMIC DNA]</scope>
    <source>
        <strain evidence="3 4">NRRL Y-11557</strain>
    </source>
</reference>
<feature type="compositionally biased region" description="Low complexity" evidence="1">
    <location>
        <begin position="534"/>
        <end position="557"/>
    </location>
</feature>
<dbReference type="EMBL" id="KV454290">
    <property type="protein sequence ID" value="ODQ75740.1"/>
    <property type="molecule type" value="Genomic_DNA"/>
</dbReference>
<dbReference type="OrthoDB" id="2333384at2759"/>
<dbReference type="SUPFAM" id="SSF81296">
    <property type="entry name" value="E set domains"/>
    <property type="match status" value="1"/>
</dbReference>
<evidence type="ECO:0000313" key="4">
    <source>
        <dbReference type="Proteomes" id="UP000094385"/>
    </source>
</evidence>
<evidence type="ECO:0000256" key="1">
    <source>
        <dbReference type="SAM" id="MobiDB-lite"/>
    </source>
</evidence>
<keyword evidence="4" id="KW-1185">Reference proteome</keyword>
<dbReference type="AlphaFoldDB" id="A0A1E3QDP0"/>
<dbReference type="PANTHER" id="PTHR11188">
    <property type="entry name" value="ARRESTIN DOMAIN CONTAINING PROTEIN"/>
    <property type="match status" value="1"/>
</dbReference>
<feature type="region of interest" description="Disordered" evidence="1">
    <location>
        <begin position="471"/>
        <end position="494"/>
    </location>
</feature>
<feature type="domain" description="Arrestin C-terminal-like" evidence="2">
    <location>
        <begin position="185"/>
        <end position="328"/>
    </location>
</feature>
<dbReference type="InterPro" id="IPR011022">
    <property type="entry name" value="Arrestin_C-like"/>
</dbReference>
<dbReference type="InterPro" id="IPR014752">
    <property type="entry name" value="Arrestin-like_C"/>
</dbReference>
<evidence type="ECO:0000313" key="3">
    <source>
        <dbReference type="EMBL" id="ODQ75740.1"/>
    </source>
</evidence>
<dbReference type="Gene3D" id="2.60.40.640">
    <property type="match status" value="1"/>
</dbReference>
<feature type="region of interest" description="Disordered" evidence="1">
    <location>
        <begin position="510"/>
        <end position="578"/>
    </location>
</feature>